<dbReference type="Gene3D" id="3.40.930.10">
    <property type="entry name" value="Mannitol-specific EII, Chain A"/>
    <property type="match status" value="1"/>
</dbReference>
<reference evidence="2 3" key="1">
    <citation type="submission" date="2019-12" db="EMBL/GenBank/DDBJ databases">
        <title>Full genome sequence of a Bacillus safensis strain isolated from commercially available natto in Indonesia.</title>
        <authorList>
            <person name="Yoshida M."/>
            <person name="Uomi M."/>
            <person name="Waturangi D."/>
            <person name="Ekaputri J.J."/>
            <person name="Setiamarga D.H.E."/>
        </authorList>
    </citation>
    <scope>NUCLEOTIDE SEQUENCE [LARGE SCALE GENOMIC DNA]</scope>
    <source>
        <strain evidence="2 3">IDN1</strain>
    </source>
</reference>
<dbReference type="EMBL" id="AP021906">
    <property type="protein sequence ID" value="BBP89845.1"/>
    <property type="molecule type" value="Genomic_DNA"/>
</dbReference>
<dbReference type="Proteomes" id="UP000464658">
    <property type="component" value="Chromosome"/>
</dbReference>
<accession>A0A5S9MAE7</accession>
<name>A0A5S9MAE7_BACIA</name>
<evidence type="ECO:0000313" key="2">
    <source>
        <dbReference type="EMBL" id="BBP89845.1"/>
    </source>
</evidence>
<dbReference type="InterPro" id="IPR016152">
    <property type="entry name" value="PTrfase/Anion_transptr"/>
</dbReference>
<proteinExistence type="predicted"/>
<evidence type="ECO:0000313" key="3">
    <source>
        <dbReference type="Proteomes" id="UP000464658"/>
    </source>
</evidence>
<dbReference type="AlphaFoldDB" id="A0A5S9MAE7"/>
<dbReference type="Pfam" id="PF00359">
    <property type="entry name" value="PTS_EIIA_2"/>
    <property type="match status" value="1"/>
</dbReference>
<gene>
    <name evidence="2" type="ORF">BsIDN1_34630</name>
</gene>
<evidence type="ECO:0000259" key="1">
    <source>
        <dbReference type="PROSITE" id="PS51094"/>
    </source>
</evidence>
<dbReference type="InterPro" id="IPR002178">
    <property type="entry name" value="PTS_EIIA_type-2_dom"/>
</dbReference>
<protein>
    <recommendedName>
        <fullName evidence="1">PTS EIIA type-2 domain-containing protein</fullName>
    </recommendedName>
</protein>
<sequence length="54" mass="6157">MRLVIVLAAIDSMSHLKALKQLTMLLSEEKRTKQLMEAEELASVQKLIDQFSQV</sequence>
<dbReference type="SUPFAM" id="SSF55804">
    <property type="entry name" value="Phoshotransferase/anion transport protein"/>
    <property type="match status" value="1"/>
</dbReference>
<dbReference type="PROSITE" id="PS51094">
    <property type="entry name" value="PTS_EIIA_TYPE_2"/>
    <property type="match status" value="1"/>
</dbReference>
<feature type="domain" description="PTS EIIA type-2" evidence="1">
    <location>
        <begin position="1"/>
        <end position="51"/>
    </location>
</feature>
<organism evidence="2 3">
    <name type="scientific">Bacillus safensis</name>
    <dbReference type="NCBI Taxonomy" id="561879"/>
    <lineage>
        <taxon>Bacteria</taxon>
        <taxon>Bacillati</taxon>
        <taxon>Bacillota</taxon>
        <taxon>Bacilli</taxon>
        <taxon>Bacillales</taxon>
        <taxon>Bacillaceae</taxon>
        <taxon>Bacillus</taxon>
    </lineage>
</organism>